<evidence type="ECO:0008006" key="3">
    <source>
        <dbReference type="Google" id="ProtNLM"/>
    </source>
</evidence>
<accession>A0AAW0KTE0</accession>
<dbReference type="EMBL" id="PKMF04000220">
    <property type="protein sequence ID" value="KAK7842499.1"/>
    <property type="molecule type" value="Genomic_DNA"/>
</dbReference>
<organism evidence="1 2">
    <name type="scientific">Quercus suber</name>
    <name type="common">Cork oak</name>
    <dbReference type="NCBI Taxonomy" id="58331"/>
    <lineage>
        <taxon>Eukaryota</taxon>
        <taxon>Viridiplantae</taxon>
        <taxon>Streptophyta</taxon>
        <taxon>Embryophyta</taxon>
        <taxon>Tracheophyta</taxon>
        <taxon>Spermatophyta</taxon>
        <taxon>Magnoliopsida</taxon>
        <taxon>eudicotyledons</taxon>
        <taxon>Gunneridae</taxon>
        <taxon>Pentapetalae</taxon>
        <taxon>rosids</taxon>
        <taxon>fabids</taxon>
        <taxon>Fagales</taxon>
        <taxon>Fagaceae</taxon>
        <taxon>Quercus</taxon>
    </lineage>
</organism>
<dbReference type="Proteomes" id="UP000237347">
    <property type="component" value="Unassembled WGS sequence"/>
</dbReference>
<evidence type="ECO:0000313" key="1">
    <source>
        <dbReference type="EMBL" id="KAK7842499.1"/>
    </source>
</evidence>
<feature type="non-terminal residue" evidence="1">
    <location>
        <position position="1"/>
    </location>
</feature>
<proteinExistence type="predicted"/>
<reference evidence="1 2" key="1">
    <citation type="journal article" date="2018" name="Sci. Data">
        <title>The draft genome sequence of cork oak.</title>
        <authorList>
            <person name="Ramos A.M."/>
            <person name="Usie A."/>
            <person name="Barbosa P."/>
            <person name="Barros P.M."/>
            <person name="Capote T."/>
            <person name="Chaves I."/>
            <person name="Simoes F."/>
            <person name="Abreu I."/>
            <person name="Carrasquinho I."/>
            <person name="Faro C."/>
            <person name="Guimaraes J.B."/>
            <person name="Mendonca D."/>
            <person name="Nobrega F."/>
            <person name="Rodrigues L."/>
            <person name="Saibo N.J.M."/>
            <person name="Varela M.C."/>
            <person name="Egas C."/>
            <person name="Matos J."/>
            <person name="Miguel C.M."/>
            <person name="Oliveira M.M."/>
            <person name="Ricardo C.P."/>
            <person name="Goncalves S."/>
        </authorList>
    </citation>
    <scope>NUCLEOTIDE SEQUENCE [LARGE SCALE GENOMIC DNA]</scope>
    <source>
        <strain evidence="2">cv. HL8</strain>
    </source>
</reference>
<dbReference type="AlphaFoldDB" id="A0AAW0KTE0"/>
<sequence length="123" mass="14235">APKLTKFFVRFHYGPDLKPRLNLWLCFTTTAKVDQLILMGCPKLEYLKLDNCCRVNRLDIVFESLGKLVIDNYFIVGSDDLVFELEIVAPKIESLEILGYYFMKKCQIKDVSSLVEAKLDFSM</sequence>
<keyword evidence="2" id="KW-1185">Reference proteome</keyword>
<name>A0AAW0KTE0_QUESU</name>
<dbReference type="SUPFAM" id="SSF52047">
    <property type="entry name" value="RNI-like"/>
    <property type="match status" value="1"/>
</dbReference>
<comment type="caution">
    <text evidence="1">The sequence shown here is derived from an EMBL/GenBank/DDBJ whole genome shotgun (WGS) entry which is preliminary data.</text>
</comment>
<protein>
    <recommendedName>
        <fullName evidence="3">F-box/LRR-repeat protein</fullName>
    </recommendedName>
</protein>
<gene>
    <name evidence="1" type="ORF">CFP56_013715</name>
</gene>
<evidence type="ECO:0000313" key="2">
    <source>
        <dbReference type="Proteomes" id="UP000237347"/>
    </source>
</evidence>